<sequence length="137" mass="15405">LFFLLQRSSNMRHSVKTTDSNKRSKIIIQSSNRVSLSSSGPAQSHSMTIDHFPERLLVLTNDTSSLPVFLLHILAKVSASASVRETTRELEAETNDEKENEDAERGEKREDEDVTNACLQGVWVLRCVQSVRCSCRV</sequence>
<feature type="non-terminal residue" evidence="2">
    <location>
        <position position="1"/>
    </location>
</feature>
<dbReference type="AlphaFoldDB" id="A0AAV5T8Y6"/>
<feature type="non-terminal residue" evidence="2">
    <location>
        <position position="137"/>
    </location>
</feature>
<proteinExistence type="predicted"/>
<reference evidence="2" key="1">
    <citation type="submission" date="2023-10" db="EMBL/GenBank/DDBJ databases">
        <title>Genome assembly of Pristionchus species.</title>
        <authorList>
            <person name="Yoshida K."/>
            <person name="Sommer R.J."/>
        </authorList>
    </citation>
    <scope>NUCLEOTIDE SEQUENCE</scope>
    <source>
        <strain evidence="2">RS0144</strain>
    </source>
</reference>
<feature type="compositionally biased region" description="Basic and acidic residues" evidence="1">
    <location>
        <begin position="85"/>
        <end position="111"/>
    </location>
</feature>
<name>A0AAV5T8Y6_9BILA</name>
<evidence type="ECO:0000313" key="2">
    <source>
        <dbReference type="EMBL" id="GMS91387.1"/>
    </source>
</evidence>
<accession>A0AAV5T8Y6</accession>
<organism evidence="2 3">
    <name type="scientific">Pristionchus entomophagus</name>
    <dbReference type="NCBI Taxonomy" id="358040"/>
    <lineage>
        <taxon>Eukaryota</taxon>
        <taxon>Metazoa</taxon>
        <taxon>Ecdysozoa</taxon>
        <taxon>Nematoda</taxon>
        <taxon>Chromadorea</taxon>
        <taxon>Rhabditida</taxon>
        <taxon>Rhabditina</taxon>
        <taxon>Diplogasteromorpha</taxon>
        <taxon>Diplogasteroidea</taxon>
        <taxon>Neodiplogasteridae</taxon>
        <taxon>Pristionchus</taxon>
    </lineage>
</organism>
<dbReference type="EMBL" id="BTSX01000003">
    <property type="protein sequence ID" value="GMS91387.1"/>
    <property type="molecule type" value="Genomic_DNA"/>
</dbReference>
<dbReference type="Proteomes" id="UP001432027">
    <property type="component" value="Unassembled WGS sequence"/>
</dbReference>
<feature type="region of interest" description="Disordered" evidence="1">
    <location>
        <begin position="80"/>
        <end position="111"/>
    </location>
</feature>
<comment type="caution">
    <text evidence="2">The sequence shown here is derived from an EMBL/GenBank/DDBJ whole genome shotgun (WGS) entry which is preliminary data.</text>
</comment>
<gene>
    <name evidence="2" type="ORF">PENTCL1PPCAC_13562</name>
</gene>
<evidence type="ECO:0000256" key="1">
    <source>
        <dbReference type="SAM" id="MobiDB-lite"/>
    </source>
</evidence>
<protein>
    <submittedName>
        <fullName evidence="2">Uncharacterized protein</fullName>
    </submittedName>
</protein>
<keyword evidence="3" id="KW-1185">Reference proteome</keyword>
<evidence type="ECO:0000313" key="3">
    <source>
        <dbReference type="Proteomes" id="UP001432027"/>
    </source>
</evidence>